<organism evidence="2">
    <name type="scientific">Candidatus Scalindua brodae</name>
    <dbReference type="NCBI Taxonomy" id="237368"/>
    <lineage>
        <taxon>Bacteria</taxon>
        <taxon>Pseudomonadati</taxon>
        <taxon>Planctomycetota</taxon>
        <taxon>Candidatus Brocadiia</taxon>
        <taxon>Candidatus Brocadiales</taxon>
        <taxon>Candidatus Scalinduaceae</taxon>
        <taxon>Candidatus Scalindua</taxon>
    </lineage>
</organism>
<reference evidence="2" key="1">
    <citation type="submission" date="2014-10" db="EMBL/GenBank/DDBJ databases">
        <title>Draft genome of anammox bacterium scalindua brodae, obtained using differential coverage binning of sequence data from two enrichment reactors.</title>
        <authorList>
            <person name="Speth D.R."/>
            <person name="Russ L."/>
            <person name="Kartal B."/>
            <person name="Op den Camp H.J."/>
            <person name="Dutilh B.E."/>
            <person name="Jetten M.S."/>
        </authorList>
    </citation>
    <scope>NUCLEOTIDE SEQUENCE [LARGE SCALE GENOMIC DNA]</scope>
    <source>
        <strain evidence="2">RU1</strain>
    </source>
</reference>
<dbReference type="EMBL" id="JRYO01000135">
    <property type="protein sequence ID" value="KHE92324.1"/>
    <property type="molecule type" value="Genomic_DNA"/>
</dbReference>
<sequence length="333" mass="37954">MNNIIRYSIFIFIFIVFVYAGDTCLAQDVLKEEGSKEPVSVSAGVDKARATIGDKINYKITVDFPENVEVFFPETKDKVGGLAVKDFAVSDIERDNGRIRRELSYVLETYKASSYIIPAFDIKYKEKLKSEAEVVKTPEIFIEVVSMLDADASDVRGIKPPVSLDKRYFKLYIIIAIVFGVLILAAIVLHYIYHRKQVETESVPEPIPAHQIAYNDLESLKDMNLISKGQIKEYYYRLSNIVRHYIENRFKLMAPERTTEEFLAEMTVTDRLTGVHKELVGNFLEHCDMVKFAAYGPDGREIENSFSSAKKLIDETSEVMQEEVVAQANNVNE</sequence>
<proteinExistence type="predicted"/>
<evidence type="ECO:0000313" key="2">
    <source>
        <dbReference type="EMBL" id="KHE92324.1"/>
    </source>
</evidence>
<evidence type="ECO:0000256" key="1">
    <source>
        <dbReference type="SAM" id="Phobius"/>
    </source>
</evidence>
<dbReference type="AlphaFoldDB" id="A0A0B0EIC2"/>
<keyword evidence="1" id="KW-0812">Transmembrane</keyword>
<comment type="caution">
    <text evidence="2">The sequence shown here is derived from an EMBL/GenBank/DDBJ whole genome shotgun (WGS) entry which is preliminary data.</text>
</comment>
<keyword evidence="1" id="KW-1133">Transmembrane helix</keyword>
<dbReference type="eggNOG" id="ENOG50337RD">
    <property type="taxonomic scope" value="Bacteria"/>
</dbReference>
<dbReference type="Proteomes" id="UP000030652">
    <property type="component" value="Unassembled WGS sequence"/>
</dbReference>
<keyword evidence="1" id="KW-0472">Membrane</keyword>
<gene>
    <name evidence="2" type="ORF">SCABRO_01881</name>
</gene>
<feature type="transmembrane region" description="Helical" evidence="1">
    <location>
        <begin position="171"/>
        <end position="193"/>
    </location>
</feature>
<accession>A0A0B0EIC2</accession>
<protein>
    <submittedName>
        <fullName evidence="2">Uncharacterized protein</fullName>
    </submittedName>
</protein>
<name>A0A0B0EIC2_9BACT</name>